<keyword evidence="5" id="KW-1185">Reference proteome</keyword>
<feature type="compositionally biased region" description="Pro residues" evidence="1">
    <location>
        <begin position="61"/>
        <end position="70"/>
    </location>
</feature>
<dbReference type="Proteomes" id="UP000261580">
    <property type="component" value="Unassembled WGS sequence"/>
</dbReference>
<proteinExistence type="predicted"/>
<dbReference type="GO" id="GO:0007162">
    <property type="term" value="P:negative regulation of cell adhesion"/>
    <property type="evidence" value="ECO:0007669"/>
    <property type="project" value="TreeGrafter"/>
</dbReference>
<dbReference type="GO" id="GO:0030334">
    <property type="term" value="P:regulation of cell migration"/>
    <property type="evidence" value="ECO:0007669"/>
    <property type="project" value="TreeGrafter"/>
</dbReference>
<feature type="domain" description="IPT/TIG" evidence="3">
    <location>
        <begin position="27"/>
        <end position="69"/>
    </location>
</feature>
<keyword evidence="2" id="KW-1133">Transmembrane helix</keyword>
<dbReference type="Bgee" id="ENSNBRG00000018632">
    <property type="expression patterns" value="Expressed in heart and 5 other cell types or tissues"/>
</dbReference>
<keyword evidence="2" id="KW-0472">Membrane</keyword>
<feature type="transmembrane region" description="Helical" evidence="2">
    <location>
        <begin position="113"/>
        <end position="135"/>
    </location>
</feature>
<reference evidence="4" key="2">
    <citation type="submission" date="2025-09" db="UniProtKB">
        <authorList>
            <consortium name="Ensembl"/>
        </authorList>
    </citation>
    <scope>IDENTIFICATION</scope>
</reference>
<protein>
    <recommendedName>
        <fullName evidence="3">IPT/TIG domain-containing protein</fullName>
    </recommendedName>
</protein>
<dbReference type="GO" id="GO:0048675">
    <property type="term" value="P:axon extension"/>
    <property type="evidence" value="ECO:0007669"/>
    <property type="project" value="TreeGrafter"/>
</dbReference>
<evidence type="ECO:0000313" key="4">
    <source>
        <dbReference type="Ensembl" id="ENSNBRP00000024370.1"/>
    </source>
</evidence>
<dbReference type="STRING" id="32507.ENSNBRP00000024370"/>
<dbReference type="Ensembl" id="ENSNBRT00000025010.1">
    <property type="protein sequence ID" value="ENSNBRP00000024370.1"/>
    <property type="gene ID" value="ENSNBRG00000018632.1"/>
</dbReference>
<dbReference type="InterPro" id="IPR031148">
    <property type="entry name" value="Plexin"/>
</dbReference>
<dbReference type="GO" id="GO:0050772">
    <property type="term" value="P:positive regulation of axonogenesis"/>
    <property type="evidence" value="ECO:0007669"/>
    <property type="project" value="TreeGrafter"/>
</dbReference>
<name>A0A3Q4HLK0_NEOBR</name>
<evidence type="ECO:0000259" key="3">
    <source>
        <dbReference type="Pfam" id="PF01833"/>
    </source>
</evidence>
<reference evidence="4" key="1">
    <citation type="submission" date="2025-08" db="UniProtKB">
        <authorList>
            <consortium name="Ensembl"/>
        </authorList>
    </citation>
    <scope>IDENTIFICATION</scope>
</reference>
<keyword evidence="2" id="KW-0812">Transmembrane</keyword>
<evidence type="ECO:0000313" key="5">
    <source>
        <dbReference type="Proteomes" id="UP000261580"/>
    </source>
</evidence>
<dbReference type="AlphaFoldDB" id="A0A3Q4HLK0"/>
<organism evidence="4 5">
    <name type="scientific">Neolamprologus brichardi</name>
    <name type="common">Fairy cichlid</name>
    <name type="synonym">Lamprologus brichardi</name>
    <dbReference type="NCBI Taxonomy" id="32507"/>
    <lineage>
        <taxon>Eukaryota</taxon>
        <taxon>Metazoa</taxon>
        <taxon>Chordata</taxon>
        <taxon>Craniata</taxon>
        <taxon>Vertebrata</taxon>
        <taxon>Euteleostomi</taxon>
        <taxon>Actinopterygii</taxon>
        <taxon>Neopterygii</taxon>
        <taxon>Teleostei</taxon>
        <taxon>Neoteleostei</taxon>
        <taxon>Acanthomorphata</taxon>
        <taxon>Ovalentaria</taxon>
        <taxon>Cichlomorphae</taxon>
        <taxon>Cichliformes</taxon>
        <taxon>Cichlidae</taxon>
        <taxon>African cichlids</taxon>
        <taxon>Pseudocrenilabrinae</taxon>
        <taxon>Lamprologini</taxon>
        <taxon>Neolamprologus</taxon>
    </lineage>
</organism>
<dbReference type="InterPro" id="IPR002909">
    <property type="entry name" value="IPT_dom"/>
</dbReference>
<sequence>MFPFYLFTDRISRHNIYLLCLIACSQGEHLDLAITKEEVVVLIGEGVCAVKTLTSNHLYCEPPPQQPAPGPNGKKREGSDNLPEFTVQMGNLNFYLGKVQYDNLSLSTFPLEAQIGVGVGASIVVLIVLIIVLIYRSSKQDLYKIKEHEA</sequence>
<feature type="region of interest" description="Disordered" evidence="1">
    <location>
        <begin position="61"/>
        <end position="80"/>
    </location>
</feature>
<dbReference type="GeneTree" id="ENSGT01050000244850"/>
<dbReference type="Pfam" id="PF01833">
    <property type="entry name" value="TIG"/>
    <property type="match status" value="1"/>
</dbReference>
<dbReference type="GO" id="GO:0008360">
    <property type="term" value="P:regulation of cell shape"/>
    <property type="evidence" value="ECO:0007669"/>
    <property type="project" value="TreeGrafter"/>
</dbReference>
<dbReference type="GO" id="GO:0002116">
    <property type="term" value="C:semaphorin receptor complex"/>
    <property type="evidence" value="ECO:0007669"/>
    <property type="project" value="TreeGrafter"/>
</dbReference>
<dbReference type="GO" id="GO:0005886">
    <property type="term" value="C:plasma membrane"/>
    <property type="evidence" value="ECO:0007669"/>
    <property type="project" value="TreeGrafter"/>
</dbReference>
<evidence type="ECO:0000256" key="1">
    <source>
        <dbReference type="SAM" id="MobiDB-lite"/>
    </source>
</evidence>
<accession>A0A3Q4HLK0</accession>
<dbReference type="PANTHER" id="PTHR22625:SF36">
    <property type="entry name" value="PLEXIN-B1"/>
    <property type="match status" value="1"/>
</dbReference>
<dbReference type="GO" id="GO:0017154">
    <property type="term" value="F:semaphorin receptor activity"/>
    <property type="evidence" value="ECO:0007669"/>
    <property type="project" value="InterPro"/>
</dbReference>
<evidence type="ECO:0000256" key="2">
    <source>
        <dbReference type="SAM" id="Phobius"/>
    </source>
</evidence>
<dbReference type="PANTHER" id="PTHR22625">
    <property type="entry name" value="PLEXIN"/>
    <property type="match status" value="1"/>
</dbReference>